<dbReference type="PANTHER" id="PTHR11017:SF588">
    <property type="entry name" value="TIR DOMAIN-CONTAINING PROTEIN"/>
    <property type="match status" value="1"/>
</dbReference>
<sequence>MRRMPSSFCPENLVKLEMRESKLEKLWEGIHSLTGLKKMDLAESRNLKEIPDLSMATSLETLNLEVLEFGGASFFYSASQQTGVLNLWGCSRLKSFPDISSNISVLFLRRTAIEEFPPNLRLENLFHLDMLGVKSDKLWKNGQPLTPLMDMLSPSLRYLVLSDIPTLVELPSSFQNLNDLETLGITDCINLETLPNGINFESLDKLDLSGCSRLRIFPDISTNISQLNLSGTAIEEVPWWIESFSNLIAIRMRVCKSLKHVSLNISKLKRLEEVDFSNCGALTEVSLNDHSKLPILDEASPSLREDNIKLDFRNCFNLNQEALIEKQTVKTEKLILPGEEVPSYFTYQTSETYPAEEEGTYSSLTIPLVSQLSLATVLQI</sequence>
<dbReference type="InterPro" id="IPR044974">
    <property type="entry name" value="Disease_R_plants"/>
</dbReference>
<gene>
    <name evidence="3" type="ORF">MERR_LOCUS45424</name>
</gene>
<keyword evidence="4" id="KW-1185">Reference proteome</keyword>
<dbReference type="PANTHER" id="PTHR11017">
    <property type="entry name" value="LEUCINE-RICH REPEAT-CONTAINING PROTEIN"/>
    <property type="match status" value="1"/>
</dbReference>
<organism evidence="3 4">
    <name type="scientific">Microthlaspi erraticum</name>
    <dbReference type="NCBI Taxonomy" id="1685480"/>
    <lineage>
        <taxon>Eukaryota</taxon>
        <taxon>Viridiplantae</taxon>
        <taxon>Streptophyta</taxon>
        <taxon>Embryophyta</taxon>
        <taxon>Tracheophyta</taxon>
        <taxon>Spermatophyta</taxon>
        <taxon>Magnoliopsida</taxon>
        <taxon>eudicotyledons</taxon>
        <taxon>Gunneridae</taxon>
        <taxon>Pentapetalae</taxon>
        <taxon>rosids</taxon>
        <taxon>malvids</taxon>
        <taxon>Brassicales</taxon>
        <taxon>Brassicaceae</taxon>
        <taxon>Coluteocarpeae</taxon>
        <taxon>Microthlaspi</taxon>
    </lineage>
</organism>
<dbReference type="InterPro" id="IPR032675">
    <property type="entry name" value="LRR_dom_sf"/>
</dbReference>
<keyword evidence="1" id="KW-0433">Leucine-rich repeat</keyword>
<dbReference type="GO" id="GO:0006952">
    <property type="term" value="P:defense response"/>
    <property type="evidence" value="ECO:0007669"/>
    <property type="project" value="InterPro"/>
</dbReference>
<accession>A0A6D2L0B0</accession>
<name>A0A6D2L0B0_9BRAS</name>
<comment type="caution">
    <text evidence="3">The sequence shown here is derived from an EMBL/GenBank/DDBJ whole genome shotgun (WGS) entry which is preliminary data.</text>
</comment>
<evidence type="ECO:0000256" key="1">
    <source>
        <dbReference type="ARBA" id="ARBA00022614"/>
    </source>
</evidence>
<dbReference type="Proteomes" id="UP000467841">
    <property type="component" value="Unassembled WGS sequence"/>
</dbReference>
<evidence type="ECO:0000313" key="4">
    <source>
        <dbReference type="Proteomes" id="UP000467841"/>
    </source>
</evidence>
<proteinExistence type="predicted"/>
<reference evidence="3" key="1">
    <citation type="submission" date="2020-01" db="EMBL/GenBank/DDBJ databases">
        <authorList>
            <person name="Mishra B."/>
        </authorList>
    </citation>
    <scope>NUCLEOTIDE SEQUENCE [LARGE SCALE GENOMIC DNA]</scope>
</reference>
<dbReference type="SUPFAM" id="SSF52058">
    <property type="entry name" value="L domain-like"/>
    <property type="match status" value="1"/>
</dbReference>
<dbReference type="OrthoDB" id="1107890at2759"/>
<dbReference type="EMBL" id="CACVBM020001718">
    <property type="protein sequence ID" value="CAA7058188.1"/>
    <property type="molecule type" value="Genomic_DNA"/>
</dbReference>
<evidence type="ECO:0000313" key="3">
    <source>
        <dbReference type="EMBL" id="CAA7058188.1"/>
    </source>
</evidence>
<protein>
    <recommendedName>
        <fullName evidence="5">NB-ARC domain-containing protein</fullName>
    </recommendedName>
</protein>
<dbReference type="InterPro" id="IPR011713">
    <property type="entry name" value="Leu-rich_rpt_3"/>
</dbReference>
<evidence type="ECO:0008006" key="5">
    <source>
        <dbReference type="Google" id="ProtNLM"/>
    </source>
</evidence>
<evidence type="ECO:0000256" key="2">
    <source>
        <dbReference type="ARBA" id="ARBA00022737"/>
    </source>
</evidence>
<dbReference type="Gene3D" id="3.80.10.10">
    <property type="entry name" value="Ribonuclease Inhibitor"/>
    <property type="match status" value="3"/>
</dbReference>
<keyword evidence="2" id="KW-0677">Repeat</keyword>
<dbReference type="AlphaFoldDB" id="A0A6D2L0B0"/>
<dbReference type="Pfam" id="PF07725">
    <property type="entry name" value="LRR_3"/>
    <property type="match status" value="1"/>
</dbReference>